<comment type="caution">
    <text evidence="1">The sequence shown here is derived from an EMBL/GenBank/DDBJ whole genome shotgun (WGS) entry which is preliminary data.</text>
</comment>
<evidence type="ECO:0000313" key="1">
    <source>
        <dbReference type="EMBL" id="KAJ1144794.1"/>
    </source>
</evidence>
<sequence>MSWGVFLNSENPRGLDVDTKALQVPGSLFSPRRYLISVKVAFTAQASPLPHGPLAVRLTSQQQSIAGAPTWPARSFFSFPF</sequence>
<gene>
    <name evidence="1" type="ORF">NDU88_011089</name>
</gene>
<keyword evidence="2" id="KW-1185">Reference proteome</keyword>
<reference evidence="1" key="1">
    <citation type="journal article" date="2022" name="bioRxiv">
        <title>Sequencing and chromosome-scale assembly of the giantPleurodeles waltlgenome.</title>
        <authorList>
            <person name="Brown T."/>
            <person name="Elewa A."/>
            <person name="Iarovenko S."/>
            <person name="Subramanian E."/>
            <person name="Araus A.J."/>
            <person name="Petzold A."/>
            <person name="Susuki M."/>
            <person name="Suzuki K.-i.T."/>
            <person name="Hayashi T."/>
            <person name="Toyoda A."/>
            <person name="Oliveira C."/>
            <person name="Osipova E."/>
            <person name="Leigh N.D."/>
            <person name="Simon A."/>
            <person name="Yun M.H."/>
        </authorList>
    </citation>
    <scope>NUCLEOTIDE SEQUENCE</scope>
    <source>
        <strain evidence="1">20211129_DDA</strain>
        <tissue evidence="1">Liver</tissue>
    </source>
</reference>
<name>A0AAV7QW79_PLEWA</name>
<accession>A0AAV7QW79</accession>
<dbReference type="Proteomes" id="UP001066276">
    <property type="component" value="Chromosome 6"/>
</dbReference>
<dbReference type="EMBL" id="JANPWB010000010">
    <property type="protein sequence ID" value="KAJ1144794.1"/>
    <property type="molecule type" value="Genomic_DNA"/>
</dbReference>
<evidence type="ECO:0000313" key="2">
    <source>
        <dbReference type="Proteomes" id="UP001066276"/>
    </source>
</evidence>
<protein>
    <submittedName>
        <fullName evidence="1">Uncharacterized protein</fullName>
    </submittedName>
</protein>
<organism evidence="1 2">
    <name type="scientific">Pleurodeles waltl</name>
    <name type="common">Iberian ribbed newt</name>
    <dbReference type="NCBI Taxonomy" id="8319"/>
    <lineage>
        <taxon>Eukaryota</taxon>
        <taxon>Metazoa</taxon>
        <taxon>Chordata</taxon>
        <taxon>Craniata</taxon>
        <taxon>Vertebrata</taxon>
        <taxon>Euteleostomi</taxon>
        <taxon>Amphibia</taxon>
        <taxon>Batrachia</taxon>
        <taxon>Caudata</taxon>
        <taxon>Salamandroidea</taxon>
        <taxon>Salamandridae</taxon>
        <taxon>Pleurodelinae</taxon>
        <taxon>Pleurodeles</taxon>
    </lineage>
</organism>
<proteinExistence type="predicted"/>
<dbReference type="AlphaFoldDB" id="A0AAV7QW79"/>